<dbReference type="Proteomes" id="UP000322873">
    <property type="component" value="Unassembled WGS sequence"/>
</dbReference>
<dbReference type="AlphaFoldDB" id="A0A5M9JEE1"/>
<evidence type="ECO:0000313" key="2">
    <source>
        <dbReference type="Proteomes" id="UP000322873"/>
    </source>
</evidence>
<name>A0A5M9JEE1_MONFR</name>
<evidence type="ECO:0000313" key="1">
    <source>
        <dbReference type="EMBL" id="KAA8566056.1"/>
    </source>
</evidence>
<dbReference type="EMBL" id="VICG01000012">
    <property type="protein sequence ID" value="KAA8566056.1"/>
    <property type="molecule type" value="Genomic_DNA"/>
</dbReference>
<proteinExistence type="predicted"/>
<sequence length="512" mass="58302">MASSKKKAVVSRIVVWESSHIDNIVIHDLLKLAEQDLKRQSIISEAIRLGTYSNMNEKDLLAAVVTEQWIDGVIFTKDGERYVIEKVTAISMLTQVATHSNTLIAQARKKNASRKSLAIYQQKSEYSWNLPQSDCHHFLKFPQEIIEKILGYLVQAPAAAIAPRVVTCNWKKFWAGAPGFAIMKKSMKASYDYTKQASSSHYSSTLIPTPTEDEDGRLIVLRQVHEAELDACILRVCRSFKNIGANLLYRRNLYTFGMNNGTQHGSPPTWIGKGIWRPPPRKPSFKDRKHSATSFYNRINRGITDIRKRVAIKNLAGWVFHDPFLRFLYTIGTENSALIRTLAFSGNVQCHRCERGHFCDDCIFESLRVYIPFINELCPSVHKLTLAVLGDVEDKENVIFDQKAVQFFKDIRQLKYVTELVVIDREPVFMEQIPTTASILAEPTINPVEMLNFHGQAFKAWVAFDDIPEDTEILSEICEGEVIVSCLWEVSDTILEILAQECRNHKEMASSR</sequence>
<organism evidence="1 2">
    <name type="scientific">Monilinia fructicola</name>
    <name type="common">Brown rot fungus</name>
    <name type="synonym">Ciboria fructicola</name>
    <dbReference type="NCBI Taxonomy" id="38448"/>
    <lineage>
        <taxon>Eukaryota</taxon>
        <taxon>Fungi</taxon>
        <taxon>Dikarya</taxon>
        <taxon>Ascomycota</taxon>
        <taxon>Pezizomycotina</taxon>
        <taxon>Leotiomycetes</taxon>
        <taxon>Helotiales</taxon>
        <taxon>Sclerotiniaceae</taxon>
        <taxon>Monilinia</taxon>
    </lineage>
</organism>
<accession>A0A5M9JEE1</accession>
<keyword evidence="2" id="KW-1185">Reference proteome</keyword>
<gene>
    <name evidence="1" type="ORF">EYC84_008660</name>
</gene>
<protein>
    <submittedName>
        <fullName evidence="1">Uncharacterized protein</fullName>
    </submittedName>
</protein>
<reference evidence="1 2" key="1">
    <citation type="submission" date="2019-06" db="EMBL/GenBank/DDBJ databases">
        <title>Genome Sequence of the Brown Rot Fungal Pathogen Monilinia fructicola.</title>
        <authorList>
            <person name="De Miccolis Angelini R.M."/>
            <person name="Landi L."/>
            <person name="Abate D."/>
            <person name="Pollastro S."/>
            <person name="Romanazzi G."/>
            <person name="Faretra F."/>
        </authorList>
    </citation>
    <scope>NUCLEOTIDE SEQUENCE [LARGE SCALE GENOMIC DNA]</scope>
    <source>
        <strain evidence="1 2">Mfrc123</strain>
    </source>
</reference>
<dbReference type="VEuPathDB" id="FungiDB:MFRU_039g00040"/>
<comment type="caution">
    <text evidence="1">The sequence shown here is derived from an EMBL/GenBank/DDBJ whole genome shotgun (WGS) entry which is preliminary data.</text>
</comment>